<comment type="caution">
    <text evidence="4">The sequence shown here is derived from an EMBL/GenBank/DDBJ whole genome shotgun (WGS) entry which is preliminary data.</text>
</comment>
<dbReference type="InterPro" id="IPR050194">
    <property type="entry name" value="Glycosyltransferase_grp1"/>
</dbReference>
<evidence type="ECO:0000313" key="6">
    <source>
        <dbReference type="Proteomes" id="UP000619376"/>
    </source>
</evidence>
<dbReference type="InterPro" id="IPR028098">
    <property type="entry name" value="Glyco_trans_4-like_N"/>
</dbReference>
<organism evidence="4 5">
    <name type="scientific">Deinococcus metalli</name>
    <dbReference type="NCBI Taxonomy" id="1141878"/>
    <lineage>
        <taxon>Bacteria</taxon>
        <taxon>Thermotogati</taxon>
        <taxon>Deinococcota</taxon>
        <taxon>Deinococci</taxon>
        <taxon>Deinococcales</taxon>
        <taxon>Deinococcaceae</taxon>
        <taxon>Deinococcus</taxon>
    </lineage>
</organism>
<dbReference type="Pfam" id="PF00534">
    <property type="entry name" value="Glycos_transf_1"/>
    <property type="match status" value="1"/>
</dbReference>
<evidence type="ECO:0000313" key="3">
    <source>
        <dbReference type="EMBL" id="GHF35977.1"/>
    </source>
</evidence>
<dbReference type="Gene3D" id="3.40.50.2000">
    <property type="entry name" value="Glycogen Phosphorylase B"/>
    <property type="match status" value="2"/>
</dbReference>
<evidence type="ECO:0000313" key="5">
    <source>
        <dbReference type="Proteomes" id="UP000539473"/>
    </source>
</evidence>
<dbReference type="EMBL" id="BNAJ01000002">
    <property type="protein sequence ID" value="GHF35977.1"/>
    <property type="molecule type" value="Genomic_DNA"/>
</dbReference>
<reference evidence="3" key="4">
    <citation type="submission" date="2024-05" db="EMBL/GenBank/DDBJ databases">
        <authorList>
            <person name="Sun Q."/>
            <person name="Zhou Y."/>
        </authorList>
    </citation>
    <scope>NUCLEOTIDE SEQUENCE</scope>
    <source>
        <strain evidence="3">CGMCC 1.18437</strain>
    </source>
</reference>
<keyword evidence="6" id="KW-1185">Reference proteome</keyword>
<dbReference type="PANTHER" id="PTHR45947:SF13">
    <property type="entry name" value="TRANSFERASE"/>
    <property type="match status" value="1"/>
</dbReference>
<reference evidence="4 5" key="3">
    <citation type="submission" date="2020-08" db="EMBL/GenBank/DDBJ databases">
        <title>Genomic Encyclopedia of Type Strains, Phase IV (KMG-IV): sequencing the most valuable type-strain genomes for metagenomic binning, comparative biology and taxonomic classification.</title>
        <authorList>
            <person name="Goeker M."/>
        </authorList>
    </citation>
    <scope>NUCLEOTIDE SEQUENCE [LARGE SCALE GENOMIC DNA]</scope>
    <source>
        <strain evidence="4 5">DSM 27521</strain>
    </source>
</reference>
<sequence>MKILLVHNYYQQPGGEDVVFRAEATLLRDAGHDVEEYTVSNMEIGQQGKAGVAARTVWNAAAARTLNRMVRSGQHDIVHFHNTFPLLSPAVYGAARAAGAATVQTLHNYRIVCASALLFRDGHVCESCLGRLPVPAVRHRCYRDSVGASATVAAMQVAHRVLGTYRRDVDAYVALTEFARDKFIQGGLPATRLHVKPNFIDPDPGAGPGGGGYALFVGRLTEEKGVQTLLDAWRRIGTALPLKVLGSGPLVGDVEQAAGSVPGVTYLGQRGREEVMALAARAECLIFPSRWYEGFPMTIVESLAVGLPVIASRIGAMEQLIQDGVNGMHFEPGNADDLVRAVQSFLAGDRPRMRNAARETFVKHYTSAENLRQLMYIYGQARKAGGATE</sequence>
<dbReference type="AlphaFoldDB" id="A0A7W8NNM8"/>
<dbReference type="Pfam" id="PF13439">
    <property type="entry name" value="Glyco_transf_4"/>
    <property type="match status" value="1"/>
</dbReference>
<reference evidence="6" key="2">
    <citation type="journal article" date="2019" name="Int. J. Syst. Evol. Microbiol.">
        <title>The Global Catalogue of Microorganisms (GCM) 10K type strain sequencing project: providing services to taxonomists for standard genome sequencing and annotation.</title>
        <authorList>
            <consortium name="The Broad Institute Genomics Platform"/>
            <consortium name="The Broad Institute Genome Sequencing Center for Infectious Disease"/>
            <person name="Wu L."/>
            <person name="Ma J."/>
        </authorList>
    </citation>
    <scope>NUCLEOTIDE SEQUENCE [LARGE SCALE GENOMIC DNA]</scope>
    <source>
        <strain evidence="6">CGMCC 1.18437</strain>
    </source>
</reference>
<dbReference type="RefSeq" id="WP_184110182.1">
    <property type="nucleotide sequence ID" value="NZ_BNAJ01000002.1"/>
</dbReference>
<evidence type="ECO:0000313" key="4">
    <source>
        <dbReference type="EMBL" id="MBB5375936.1"/>
    </source>
</evidence>
<dbReference type="EMBL" id="JACHFK010000002">
    <property type="protein sequence ID" value="MBB5375936.1"/>
    <property type="molecule type" value="Genomic_DNA"/>
</dbReference>
<protein>
    <submittedName>
        <fullName evidence="3">Glycosyl transferase</fullName>
    </submittedName>
    <submittedName>
        <fullName evidence="4">Glycosyltransferase involved in cell wall biosynthesis</fullName>
    </submittedName>
</protein>
<dbReference type="Proteomes" id="UP000619376">
    <property type="component" value="Unassembled WGS sequence"/>
</dbReference>
<dbReference type="InterPro" id="IPR001296">
    <property type="entry name" value="Glyco_trans_1"/>
</dbReference>
<dbReference type="SUPFAM" id="SSF53756">
    <property type="entry name" value="UDP-Glycosyltransferase/glycogen phosphorylase"/>
    <property type="match status" value="1"/>
</dbReference>
<accession>A0A7W8NNM8</accession>
<proteinExistence type="predicted"/>
<dbReference type="PANTHER" id="PTHR45947">
    <property type="entry name" value="SULFOQUINOVOSYL TRANSFERASE SQD2"/>
    <property type="match status" value="1"/>
</dbReference>
<gene>
    <name evidence="3" type="ORF">GCM10017781_10680</name>
    <name evidence="4" type="ORF">HNQ07_001393</name>
</gene>
<dbReference type="Proteomes" id="UP000539473">
    <property type="component" value="Unassembled WGS sequence"/>
</dbReference>
<reference evidence="3" key="1">
    <citation type="journal article" date="2014" name="Int. J. Syst. Evol. Microbiol.">
        <title>Complete genome of a new Firmicutes species belonging to the dominant human colonic microbiota ('Ruminococcus bicirculans') reveals two chromosomes and a selective capacity to utilize plant glucans.</title>
        <authorList>
            <consortium name="NISC Comparative Sequencing Program"/>
            <person name="Wegmann U."/>
            <person name="Louis P."/>
            <person name="Goesmann A."/>
            <person name="Henrissat B."/>
            <person name="Duncan S.H."/>
            <person name="Flint H.J."/>
        </authorList>
    </citation>
    <scope>NUCLEOTIDE SEQUENCE</scope>
    <source>
        <strain evidence="3">CGMCC 1.18437</strain>
    </source>
</reference>
<name>A0A7W8NNM8_9DEIO</name>
<evidence type="ECO:0000259" key="2">
    <source>
        <dbReference type="Pfam" id="PF13439"/>
    </source>
</evidence>
<dbReference type="CDD" id="cd03801">
    <property type="entry name" value="GT4_PimA-like"/>
    <property type="match status" value="1"/>
</dbReference>
<keyword evidence="4" id="KW-0808">Transferase</keyword>
<dbReference type="GO" id="GO:0016757">
    <property type="term" value="F:glycosyltransferase activity"/>
    <property type="evidence" value="ECO:0007669"/>
    <property type="project" value="InterPro"/>
</dbReference>
<feature type="domain" description="Glycosyltransferase subfamily 4-like N-terminal" evidence="2">
    <location>
        <begin position="14"/>
        <end position="203"/>
    </location>
</feature>
<feature type="domain" description="Glycosyl transferase family 1" evidence="1">
    <location>
        <begin position="212"/>
        <end position="359"/>
    </location>
</feature>
<evidence type="ECO:0000259" key="1">
    <source>
        <dbReference type="Pfam" id="PF00534"/>
    </source>
</evidence>